<dbReference type="AlphaFoldDB" id="A0A0F9FL65"/>
<sequence>MTQEEIPESVLIDLEVVREDGATNMLARDTVIALVGDLCDDDEAMAWLIQNKSRYMEALTAMGERRTLE</sequence>
<proteinExistence type="predicted"/>
<comment type="caution">
    <text evidence="1">The sequence shown here is derived from an EMBL/GenBank/DDBJ whole genome shotgun (WGS) entry which is preliminary data.</text>
</comment>
<organism evidence="1">
    <name type="scientific">marine sediment metagenome</name>
    <dbReference type="NCBI Taxonomy" id="412755"/>
    <lineage>
        <taxon>unclassified sequences</taxon>
        <taxon>metagenomes</taxon>
        <taxon>ecological metagenomes</taxon>
    </lineage>
</organism>
<evidence type="ECO:0000313" key="1">
    <source>
        <dbReference type="EMBL" id="KKL79241.1"/>
    </source>
</evidence>
<dbReference type="EMBL" id="LAZR01023226">
    <property type="protein sequence ID" value="KKL79241.1"/>
    <property type="molecule type" value="Genomic_DNA"/>
</dbReference>
<reference evidence="1" key="1">
    <citation type="journal article" date="2015" name="Nature">
        <title>Complex archaea that bridge the gap between prokaryotes and eukaryotes.</title>
        <authorList>
            <person name="Spang A."/>
            <person name="Saw J.H."/>
            <person name="Jorgensen S.L."/>
            <person name="Zaremba-Niedzwiedzka K."/>
            <person name="Martijn J."/>
            <person name="Lind A.E."/>
            <person name="van Eijk R."/>
            <person name="Schleper C."/>
            <person name="Guy L."/>
            <person name="Ettema T.J."/>
        </authorList>
    </citation>
    <scope>NUCLEOTIDE SEQUENCE</scope>
</reference>
<gene>
    <name evidence="1" type="ORF">LCGC14_2016740</name>
</gene>
<name>A0A0F9FL65_9ZZZZ</name>
<feature type="non-terminal residue" evidence="1">
    <location>
        <position position="69"/>
    </location>
</feature>
<protein>
    <submittedName>
        <fullName evidence="1">Uncharacterized protein</fullName>
    </submittedName>
</protein>
<accession>A0A0F9FL65</accession>